<feature type="domain" description="HTH hxlR-type" evidence="4">
    <location>
        <begin position="11"/>
        <end position="108"/>
    </location>
</feature>
<dbReference type="PANTHER" id="PTHR33204:SF18">
    <property type="entry name" value="TRANSCRIPTIONAL REGULATORY PROTEIN"/>
    <property type="match status" value="1"/>
</dbReference>
<reference evidence="5" key="1">
    <citation type="submission" date="2016-01" db="EMBL/GenBank/DDBJ databases">
        <authorList>
            <person name="Peeters C."/>
        </authorList>
    </citation>
    <scope>NUCLEOTIDE SEQUENCE [LARGE SCALE GENOMIC DNA]</scope>
    <source>
        <strain evidence="5">LMG 22940</strain>
    </source>
</reference>
<dbReference type="Gene3D" id="1.10.10.10">
    <property type="entry name" value="Winged helix-like DNA-binding domain superfamily/Winged helix DNA-binding domain"/>
    <property type="match status" value="1"/>
</dbReference>
<dbReference type="SUPFAM" id="SSF46785">
    <property type="entry name" value="Winged helix' DNA-binding domain"/>
    <property type="match status" value="1"/>
</dbReference>
<dbReference type="InterPro" id="IPR036390">
    <property type="entry name" value="WH_DNA-bd_sf"/>
</dbReference>
<evidence type="ECO:0000259" key="4">
    <source>
        <dbReference type="PROSITE" id="PS51118"/>
    </source>
</evidence>
<name>A0A158KZ76_9BURK</name>
<dbReference type="InterPro" id="IPR002577">
    <property type="entry name" value="HTH_HxlR"/>
</dbReference>
<evidence type="ECO:0000313" key="5">
    <source>
        <dbReference type="EMBL" id="SAL86023.1"/>
    </source>
</evidence>
<comment type="caution">
    <text evidence="5">The sequence shown here is derived from an EMBL/GenBank/DDBJ whole genome shotgun (WGS) entry which is preliminary data.</text>
</comment>
<keyword evidence="3" id="KW-0804">Transcription</keyword>
<evidence type="ECO:0000256" key="2">
    <source>
        <dbReference type="ARBA" id="ARBA00023125"/>
    </source>
</evidence>
<organism evidence="5 6">
    <name type="scientific">Caballeronia choica</name>
    <dbReference type="NCBI Taxonomy" id="326476"/>
    <lineage>
        <taxon>Bacteria</taxon>
        <taxon>Pseudomonadati</taxon>
        <taxon>Pseudomonadota</taxon>
        <taxon>Betaproteobacteria</taxon>
        <taxon>Burkholderiales</taxon>
        <taxon>Burkholderiaceae</taxon>
        <taxon>Caballeronia</taxon>
    </lineage>
</organism>
<dbReference type="AlphaFoldDB" id="A0A158KZ76"/>
<dbReference type="EMBL" id="FCON02000209">
    <property type="protein sequence ID" value="SAL86023.1"/>
    <property type="molecule type" value="Genomic_DNA"/>
</dbReference>
<dbReference type="OrthoDB" id="9807069at2"/>
<protein>
    <submittedName>
        <fullName evidence="5">Transcriptional regulator</fullName>
    </submittedName>
</protein>
<evidence type="ECO:0000256" key="3">
    <source>
        <dbReference type="ARBA" id="ARBA00023163"/>
    </source>
</evidence>
<proteinExistence type="predicted"/>
<evidence type="ECO:0000256" key="1">
    <source>
        <dbReference type="ARBA" id="ARBA00023015"/>
    </source>
</evidence>
<dbReference type="Proteomes" id="UP000054770">
    <property type="component" value="Unassembled WGS sequence"/>
</dbReference>
<gene>
    <name evidence="5" type="ORF">AWB68_07883</name>
</gene>
<accession>A0A158KZ76</accession>
<sequence length="150" mass="16694">MKRKSFEGNLCAIARALDSIGDWWSLLIIRDATAGVGRFSEFQRSLGIPKNILSGRLKSMVEQGIMEIVPASDGSAYQEYTLTEKGEALLPVLVALGQWGGEYLYESKELGSLPLDARKKRPLKKLELRSEDGRLLQPKDVLVSRVITMN</sequence>
<dbReference type="RefSeq" id="WP_087649672.1">
    <property type="nucleotide sequence ID" value="NZ_FCON02000209.1"/>
</dbReference>
<dbReference type="PROSITE" id="PS51118">
    <property type="entry name" value="HTH_HXLR"/>
    <property type="match status" value="1"/>
</dbReference>
<evidence type="ECO:0000313" key="6">
    <source>
        <dbReference type="Proteomes" id="UP000054770"/>
    </source>
</evidence>
<keyword evidence="6" id="KW-1185">Reference proteome</keyword>
<keyword evidence="1" id="KW-0805">Transcription regulation</keyword>
<dbReference type="GO" id="GO:0003677">
    <property type="term" value="F:DNA binding"/>
    <property type="evidence" value="ECO:0007669"/>
    <property type="project" value="UniProtKB-KW"/>
</dbReference>
<dbReference type="Pfam" id="PF01638">
    <property type="entry name" value="HxlR"/>
    <property type="match status" value="1"/>
</dbReference>
<dbReference type="PANTHER" id="PTHR33204">
    <property type="entry name" value="TRANSCRIPTIONAL REGULATOR, MARR FAMILY"/>
    <property type="match status" value="1"/>
</dbReference>
<keyword evidence="2" id="KW-0238">DNA-binding</keyword>
<dbReference type="InterPro" id="IPR036388">
    <property type="entry name" value="WH-like_DNA-bd_sf"/>
</dbReference>